<dbReference type="Gene3D" id="1.10.357.10">
    <property type="entry name" value="Tetracycline Repressor, domain 2"/>
    <property type="match status" value="1"/>
</dbReference>
<keyword evidence="2 4" id="KW-0238">DNA-binding</keyword>
<dbReference type="Pfam" id="PF00440">
    <property type="entry name" value="TetR_N"/>
    <property type="match status" value="1"/>
</dbReference>
<dbReference type="InterPro" id="IPR009057">
    <property type="entry name" value="Homeodomain-like_sf"/>
</dbReference>
<evidence type="ECO:0000256" key="3">
    <source>
        <dbReference type="ARBA" id="ARBA00023163"/>
    </source>
</evidence>
<dbReference type="InterPro" id="IPR001647">
    <property type="entry name" value="HTH_TetR"/>
</dbReference>
<feature type="domain" description="HTH tetR-type" evidence="5">
    <location>
        <begin position="3"/>
        <end position="63"/>
    </location>
</feature>
<keyword evidence="1" id="KW-0805">Transcription regulation</keyword>
<evidence type="ECO:0000256" key="2">
    <source>
        <dbReference type="ARBA" id="ARBA00023125"/>
    </source>
</evidence>
<dbReference type="GO" id="GO:0003677">
    <property type="term" value="F:DNA binding"/>
    <property type="evidence" value="ECO:0007669"/>
    <property type="project" value="UniProtKB-UniRule"/>
</dbReference>
<organism evidence="6 7">
    <name type="scientific">Ornithinimicrobium avium</name>
    <dbReference type="NCBI Taxonomy" id="2283195"/>
    <lineage>
        <taxon>Bacteria</taxon>
        <taxon>Bacillati</taxon>
        <taxon>Actinomycetota</taxon>
        <taxon>Actinomycetes</taxon>
        <taxon>Micrococcales</taxon>
        <taxon>Ornithinimicrobiaceae</taxon>
        <taxon>Ornithinimicrobium</taxon>
    </lineage>
</organism>
<evidence type="ECO:0000313" key="6">
    <source>
        <dbReference type="EMBL" id="AXH97125.1"/>
    </source>
</evidence>
<feature type="DNA-binding region" description="H-T-H motif" evidence="4">
    <location>
        <begin position="26"/>
        <end position="45"/>
    </location>
</feature>
<keyword evidence="7" id="KW-1185">Reference proteome</keyword>
<dbReference type="PROSITE" id="PS50977">
    <property type="entry name" value="HTH_TETR_2"/>
    <property type="match status" value="1"/>
</dbReference>
<accession>A0A345NQ17</accession>
<dbReference type="RefSeq" id="WP_114929190.1">
    <property type="nucleotide sequence ID" value="NZ_CP031229.1"/>
</dbReference>
<dbReference type="AlphaFoldDB" id="A0A345NQ17"/>
<dbReference type="SUPFAM" id="SSF48498">
    <property type="entry name" value="Tetracyclin repressor-like, C-terminal domain"/>
    <property type="match status" value="1"/>
</dbReference>
<protein>
    <submittedName>
        <fullName evidence="6">TetR family transcriptional regulator</fullName>
    </submittedName>
</protein>
<gene>
    <name evidence="6" type="ORF">DV701_14255</name>
</gene>
<evidence type="ECO:0000259" key="5">
    <source>
        <dbReference type="PROSITE" id="PS50977"/>
    </source>
</evidence>
<proteinExistence type="predicted"/>
<dbReference type="InterPro" id="IPR036271">
    <property type="entry name" value="Tet_transcr_reg_TetR-rel_C_sf"/>
</dbReference>
<reference evidence="6 7" key="1">
    <citation type="submission" date="2018-07" db="EMBL/GenBank/DDBJ databases">
        <title>Complete genome sequencing of Ornithinimicrobium sp. AMA3305.</title>
        <authorList>
            <person name="Bae J.-W."/>
        </authorList>
    </citation>
    <scope>NUCLEOTIDE SEQUENCE [LARGE SCALE GENOMIC DNA]</scope>
    <source>
        <strain evidence="6 7">AMA3305</strain>
    </source>
</reference>
<dbReference type="OrthoDB" id="2570341at2"/>
<dbReference type="InterPro" id="IPR004111">
    <property type="entry name" value="Repressor_TetR_C"/>
</dbReference>
<dbReference type="KEGG" id="orn:DV701_14255"/>
<evidence type="ECO:0000256" key="4">
    <source>
        <dbReference type="PROSITE-ProRule" id="PRU00335"/>
    </source>
</evidence>
<dbReference type="GO" id="GO:0045892">
    <property type="term" value="P:negative regulation of DNA-templated transcription"/>
    <property type="evidence" value="ECO:0007669"/>
    <property type="project" value="InterPro"/>
</dbReference>
<keyword evidence="3" id="KW-0804">Transcription</keyword>
<dbReference type="Pfam" id="PF02909">
    <property type="entry name" value="TetR_C_1"/>
    <property type="match status" value="1"/>
</dbReference>
<dbReference type="Proteomes" id="UP000253790">
    <property type="component" value="Chromosome"/>
</dbReference>
<dbReference type="SUPFAM" id="SSF46689">
    <property type="entry name" value="Homeodomain-like"/>
    <property type="match status" value="1"/>
</dbReference>
<sequence length="191" mass="20991">MSQVERDGLVRAALELIDQGGPQAVSLRVIAGQAGVPVEQLYRVVSGREELLDVVVAELVSRIEGPLEEGMARTWQGYLQALGHRVREVMVMHPRAFPLLVTSPPAAPWLRPPLRSLIVVEDLLAHLVGHGFSDEEAVQAYQGFSSFLLGHLLLEAPCWVPAPGRSRCRWTRAARACRARTSIARMGTSRT</sequence>
<dbReference type="EMBL" id="CP031229">
    <property type="protein sequence ID" value="AXH97125.1"/>
    <property type="molecule type" value="Genomic_DNA"/>
</dbReference>
<evidence type="ECO:0000313" key="7">
    <source>
        <dbReference type="Proteomes" id="UP000253790"/>
    </source>
</evidence>
<name>A0A345NQ17_9MICO</name>
<evidence type="ECO:0000256" key="1">
    <source>
        <dbReference type="ARBA" id="ARBA00023015"/>
    </source>
</evidence>